<dbReference type="STRING" id="1817760.A2151_07940"/>
<dbReference type="PANTHER" id="PTHR34977:SF1">
    <property type="entry name" value="UPF0337 PROTEIN YJBJ"/>
    <property type="match status" value="1"/>
</dbReference>
<evidence type="ECO:0000256" key="1">
    <source>
        <dbReference type="ARBA" id="ARBA00009129"/>
    </source>
</evidence>
<sequence>MNRDRFHGICKQFSGKVKEQWGTLTDDPHAVAAGTRDRLAGRIQERRGISKQEADRQIEDFMSRNRNWRDLSRR</sequence>
<accession>A0A1F6TQI2</accession>
<dbReference type="PIRSF" id="PIRSF039008">
    <property type="entry name" value="YjbJ"/>
    <property type="match status" value="1"/>
</dbReference>
<feature type="domain" description="CsbD-like" evidence="3">
    <location>
        <begin position="4"/>
        <end position="55"/>
    </location>
</feature>
<dbReference type="SUPFAM" id="SSF69047">
    <property type="entry name" value="Hypothetical protein YjbJ"/>
    <property type="match status" value="1"/>
</dbReference>
<dbReference type="AlphaFoldDB" id="A0A1F6TQI2"/>
<dbReference type="InterPro" id="IPR008462">
    <property type="entry name" value="CsbD"/>
</dbReference>
<dbReference type="PANTHER" id="PTHR34977">
    <property type="entry name" value="UPF0337 PROTEIN YJBJ"/>
    <property type="match status" value="1"/>
</dbReference>
<evidence type="ECO:0000313" key="4">
    <source>
        <dbReference type="EMBL" id="OGI47394.1"/>
    </source>
</evidence>
<organism evidence="4 5">
    <name type="scientific">Candidatus Muproteobacteria bacterium RBG_16_65_34</name>
    <dbReference type="NCBI Taxonomy" id="1817760"/>
    <lineage>
        <taxon>Bacteria</taxon>
        <taxon>Pseudomonadati</taxon>
        <taxon>Pseudomonadota</taxon>
        <taxon>Candidatus Muproteobacteria</taxon>
    </lineage>
</organism>
<dbReference type="EMBL" id="MFSU01000057">
    <property type="protein sequence ID" value="OGI47394.1"/>
    <property type="molecule type" value="Genomic_DNA"/>
</dbReference>
<dbReference type="Proteomes" id="UP000178885">
    <property type="component" value="Unassembled WGS sequence"/>
</dbReference>
<reference evidence="4 5" key="1">
    <citation type="journal article" date="2016" name="Nat. Commun.">
        <title>Thousands of microbial genomes shed light on interconnected biogeochemical processes in an aquifer system.</title>
        <authorList>
            <person name="Anantharaman K."/>
            <person name="Brown C.T."/>
            <person name="Hug L.A."/>
            <person name="Sharon I."/>
            <person name="Castelle C.J."/>
            <person name="Probst A.J."/>
            <person name="Thomas B.C."/>
            <person name="Singh A."/>
            <person name="Wilkins M.J."/>
            <person name="Karaoz U."/>
            <person name="Brodie E.L."/>
            <person name="Williams K.H."/>
            <person name="Hubbard S.S."/>
            <person name="Banfield J.F."/>
        </authorList>
    </citation>
    <scope>NUCLEOTIDE SEQUENCE [LARGE SCALE GENOMIC DNA]</scope>
</reference>
<gene>
    <name evidence="4" type="ORF">A2151_07940</name>
</gene>
<dbReference type="Pfam" id="PF05532">
    <property type="entry name" value="CsbD"/>
    <property type="match status" value="1"/>
</dbReference>
<dbReference type="InterPro" id="IPR050423">
    <property type="entry name" value="UPF0337_stress_rsp"/>
</dbReference>
<proteinExistence type="inferred from homology"/>
<dbReference type="InterPro" id="IPR036629">
    <property type="entry name" value="YjbJ_sf"/>
</dbReference>
<evidence type="ECO:0000256" key="2">
    <source>
        <dbReference type="SAM" id="MobiDB-lite"/>
    </source>
</evidence>
<comment type="similarity">
    <text evidence="1">Belongs to the UPF0337 (CsbD) family.</text>
</comment>
<name>A0A1F6TQI2_9PROT</name>
<feature type="compositionally biased region" description="Basic and acidic residues" evidence="2">
    <location>
        <begin position="35"/>
        <end position="58"/>
    </location>
</feature>
<evidence type="ECO:0000259" key="3">
    <source>
        <dbReference type="Pfam" id="PF05532"/>
    </source>
</evidence>
<dbReference type="InterPro" id="IPR026042">
    <property type="entry name" value="YjbJ"/>
</dbReference>
<comment type="caution">
    <text evidence="4">The sequence shown here is derived from an EMBL/GenBank/DDBJ whole genome shotgun (WGS) entry which is preliminary data.</text>
</comment>
<feature type="region of interest" description="Disordered" evidence="2">
    <location>
        <begin position="32"/>
        <end position="58"/>
    </location>
</feature>
<evidence type="ECO:0000313" key="5">
    <source>
        <dbReference type="Proteomes" id="UP000178885"/>
    </source>
</evidence>
<protein>
    <submittedName>
        <fullName evidence="4">General stress protein CsbD</fullName>
    </submittedName>
</protein>
<dbReference type="Gene3D" id="1.10.1470.10">
    <property type="entry name" value="YjbJ"/>
    <property type="match status" value="1"/>
</dbReference>